<organism evidence="3 4">
    <name type="scientific">Halonotius aquaticus</name>
    <dbReference type="NCBI Taxonomy" id="2216978"/>
    <lineage>
        <taxon>Archaea</taxon>
        <taxon>Methanobacteriati</taxon>
        <taxon>Methanobacteriota</taxon>
        <taxon>Stenosarchaea group</taxon>
        <taxon>Halobacteria</taxon>
        <taxon>Halobacteriales</taxon>
        <taxon>Haloferacaceae</taxon>
        <taxon>Halonotius</taxon>
    </lineage>
</organism>
<keyword evidence="1" id="KW-1133">Transmembrane helix</keyword>
<keyword evidence="1" id="KW-0812">Transmembrane</keyword>
<gene>
    <name evidence="3" type="ORF">DM826_12545</name>
</gene>
<dbReference type="Pfam" id="PF18902">
    <property type="entry name" value="DUF5658"/>
    <property type="match status" value="1"/>
</dbReference>
<evidence type="ECO:0000259" key="2">
    <source>
        <dbReference type="Pfam" id="PF18902"/>
    </source>
</evidence>
<evidence type="ECO:0000313" key="4">
    <source>
        <dbReference type="Proteomes" id="UP000276588"/>
    </source>
</evidence>
<protein>
    <recommendedName>
        <fullName evidence="2">DUF5658 domain-containing protein</fullName>
    </recommendedName>
</protein>
<name>A0A3A6PSH5_9EURY</name>
<dbReference type="RefSeq" id="WP_120103767.1">
    <property type="nucleotide sequence ID" value="NZ_QKNY01000018.1"/>
</dbReference>
<feature type="transmembrane region" description="Helical" evidence="1">
    <location>
        <begin position="78"/>
        <end position="98"/>
    </location>
</feature>
<dbReference type="AlphaFoldDB" id="A0A3A6PSH5"/>
<evidence type="ECO:0000256" key="1">
    <source>
        <dbReference type="SAM" id="Phobius"/>
    </source>
</evidence>
<evidence type="ECO:0000313" key="3">
    <source>
        <dbReference type="EMBL" id="RJX42458.1"/>
    </source>
</evidence>
<keyword evidence="1" id="KW-0472">Membrane</keyword>
<dbReference type="OrthoDB" id="270892at2157"/>
<comment type="caution">
    <text evidence="3">The sequence shown here is derived from an EMBL/GenBank/DDBJ whole genome shotgun (WGS) entry which is preliminary data.</text>
</comment>
<dbReference type="Proteomes" id="UP000276588">
    <property type="component" value="Unassembled WGS sequence"/>
</dbReference>
<accession>A0A3A6PSH5</accession>
<reference evidence="3 4" key="1">
    <citation type="submission" date="2018-06" db="EMBL/GenBank/DDBJ databases">
        <title>Halonotius sp. F13-13 a new haloarchaeeon isolated from a solar saltern from Isla Cristina, Huelva, Spain.</title>
        <authorList>
            <person name="Duran-Viseras A."/>
            <person name="Sanchez-Porro C."/>
            <person name="Ventosa A."/>
        </authorList>
    </citation>
    <scope>NUCLEOTIDE SEQUENCE [LARGE SCALE GENOMIC DNA]</scope>
    <source>
        <strain evidence="3 4">F13-13</strain>
    </source>
</reference>
<feature type="transmembrane region" description="Helical" evidence="1">
    <location>
        <begin position="51"/>
        <end position="72"/>
    </location>
</feature>
<feature type="domain" description="DUF5658" evidence="2">
    <location>
        <begin position="14"/>
        <end position="102"/>
    </location>
</feature>
<sequence>MALPAVDLGWWLLAVFCYGVGDYVTTVVAVRRYAVVEANPVVSRLLSRQPGPLGFAVLKLATLAVTFAGYLVIADRSIAVGIPIVVAAIGILVTLSNLRAIIRSRRLTANSH</sequence>
<feature type="transmembrane region" description="Helical" evidence="1">
    <location>
        <begin position="12"/>
        <end position="30"/>
    </location>
</feature>
<keyword evidence="4" id="KW-1185">Reference proteome</keyword>
<dbReference type="EMBL" id="QKNY01000018">
    <property type="protein sequence ID" value="RJX42458.1"/>
    <property type="molecule type" value="Genomic_DNA"/>
</dbReference>
<proteinExistence type="predicted"/>
<dbReference type="InterPro" id="IPR043717">
    <property type="entry name" value="DUF5658"/>
</dbReference>